<organism evidence="1 2">
    <name type="scientific">Hoeflea prorocentri</name>
    <dbReference type="NCBI Taxonomy" id="1922333"/>
    <lineage>
        <taxon>Bacteria</taxon>
        <taxon>Pseudomonadati</taxon>
        <taxon>Pseudomonadota</taxon>
        <taxon>Alphaproteobacteria</taxon>
        <taxon>Hyphomicrobiales</taxon>
        <taxon>Rhizobiaceae</taxon>
        <taxon>Hoeflea</taxon>
    </lineage>
</organism>
<dbReference type="GO" id="GO:0005829">
    <property type="term" value="C:cytosol"/>
    <property type="evidence" value="ECO:0007669"/>
    <property type="project" value="TreeGrafter"/>
</dbReference>
<dbReference type="EMBL" id="JAPJZI010000001">
    <property type="protein sequence ID" value="MDA5398869.1"/>
    <property type="molecule type" value="Genomic_DNA"/>
</dbReference>
<reference evidence="1" key="1">
    <citation type="submission" date="2022-11" db="EMBL/GenBank/DDBJ databases">
        <title>Draft genome sequence of Hoeflea poritis E7-10 and Hoeflea prorocentri PM5-8, separated from scleractinian coral Porites lutea and marine dinoflagellate.</title>
        <authorList>
            <person name="Zhang G."/>
            <person name="Wei Q."/>
            <person name="Cai L."/>
        </authorList>
    </citation>
    <scope>NUCLEOTIDE SEQUENCE</scope>
    <source>
        <strain evidence="1">PM5-8</strain>
    </source>
</reference>
<dbReference type="PROSITE" id="PS01332">
    <property type="entry name" value="HTH_RRF2_1"/>
    <property type="match status" value="1"/>
</dbReference>
<gene>
    <name evidence="1" type="ORF">OQ273_09835</name>
</gene>
<proteinExistence type="predicted"/>
<comment type="caution">
    <text evidence="1">The sequence shown here is derived from an EMBL/GenBank/DDBJ whole genome shotgun (WGS) entry which is preliminary data.</text>
</comment>
<dbReference type="Proteomes" id="UP001151234">
    <property type="component" value="Unassembled WGS sequence"/>
</dbReference>
<keyword evidence="2" id="KW-1185">Reference proteome</keyword>
<accession>A0A9X3UI30</accession>
<dbReference type="Gene3D" id="1.10.10.10">
    <property type="entry name" value="Winged helix-like DNA-binding domain superfamily/Winged helix DNA-binding domain"/>
    <property type="match status" value="1"/>
</dbReference>
<dbReference type="AlphaFoldDB" id="A0A9X3UI30"/>
<dbReference type="Pfam" id="PF02082">
    <property type="entry name" value="Rrf2"/>
    <property type="match status" value="1"/>
</dbReference>
<dbReference type="SUPFAM" id="SSF46785">
    <property type="entry name" value="Winged helix' DNA-binding domain"/>
    <property type="match status" value="1"/>
</dbReference>
<dbReference type="PROSITE" id="PS51197">
    <property type="entry name" value="HTH_RRF2_2"/>
    <property type="match status" value="1"/>
</dbReference>
<protein>
    <submittedName>
        <fullName evidence="1">Rrf2 family transcriptional regulator</fullName>
    </submittedName>
</protein>
<evidence type="ECO:0000313" key="2">
    <source>
        <dbReference type="Proteomes" id="UP001151234"/>
    </source>
</evidence>
<dbReference type="InterPro" id="IPR036388">
    <property type="entry name" value="WH-like_DNA-bd_sf"/>
</dbReference>
<dbReference type="PANTHER" id="PTHR33221">
    <property type="entry name" value="WINGED HELIX-TURN-HELIX TRANSCRIPTIONAL REGULATOR, RRF2 FAMILY"/>
    <property type="match status" value="1"/>
</dbReference>
<dbReference type="PANTHER" id="PTHR33221:SF13">
    <property type="entry name" value="TRANSCRIPTIONAL REGULATOR-RELATED"/>
    <property type="match status" value="1"/>
</dbReference>
<sequence length="166" mass="18461">MKLSDGVEWAIHCAMLLGNIPENATLSGKALAEFHGIPESYLLKHLKQLVARGVLESVSGPRGGYRLARAPDEITLLDIVQAVDGNRPAFRCTEIRRRGPCRLDDSAYPLCCGVNRAMMRAEQAWRNALKEQTLDDISQDFFATADPRLLPLGENWLAENTRMPKS</sequence>
<dbReference type="InterPro" id="IPR036390">
    <property type="entry name" value="WH_DNA-bd_sf"/>
</dbReference>
<dbReference type="InterPro" id="IPR030489">
    <property type="entry name" value="TR_Rrf2-type_CS"/>
</dbReference>
<dbReference type="RefSeq" id="WP_267990283.1">
    <property type="nucleotide sequence ID" value="NZ_JAPJZI010000001.1"/>
</dbReference>
<evidence type="ECO:0000313" key="1">
    <source>
        <dbReference type="EMBL" id="MDA5398869.1"/>
    </source>
</evidence>
<dbReference type="InterPro" id="IPR000944">
    <property type="entry name" value="Tscrpt_reg_Rrf2"/>
</dbReference>
<dbReference type="GO" id="GO:0003700">
    <property type="term" value="F:DNA-binding transcription factor activity"/>
    <property type="evidence" value="ECO:0007669"/>
    <property type="project" value="TreeGrafter"/>
</dbReference>
<name>A0A9X3UI30_9HYPH</name>
<dbReference type="NCBIfam" id="TIGR00738">
    <property type="entry name" value="rrf2_super"/>
    <property type="match status" value="1"/>
</dbReference>